<feature type="domain" description="N-acetyltransferase" evidence="3">
    <location>
        <begin position="1"/>
        <end position="148"/>
    </location>
</feature>
<dbReference type="PROSITE" id="PS51186">
    <property type="entry name" value="GNAT"/>
    <property type="match status" value="1"/>
</dbReference>
<gene>
    <name evidence="4" type="ORF">GCM10022255_022750</name>
</gene>
<evidence type="ECO:0000256" key="2">
    <source>
        <dbReference type="ARBA" id="ARBA00023315"/>
    </source>
</evidence>
<dbReference type="Pfam" id="PF00583">
    <property type="entry name" value="Acetyltransf_1"/>
    <property type="match status" value="1"/>
</dbReference>
<dbReference type="CDD" id="cd04301">
    <property type="entry name" value="NAT_SF"/>
    <property type="match status" value="1"/>
</dbReference>
<sequence length="162" mass="17733">MDLRPARPDEAELLSALALRSKAQWGYDARFLEACRADLTLHPDDIATRRAVVAEDSGEVVGFYTLDGTPPVGELGNLWIEPAHLRRGIGRRLWTHAIDTARTLGFATLLIDADPHAEGFYAAMGAELIGTTPSTAIPGRVLPRMRVHIGHPEVVARFRDST</sequence>
<keyword evidence="2" id="KW-0012">Acyltransferase</keyword>
<proteinExistence type="predicted"/>
<evidence type="ECO:0000256" key="1">
    <source>
        <dbReference type="ARBA" id="ARBA00022679"/>
    </source>
</evidence>
<evidence type="ECO:0000313" key="4">
    <source>
        <dbReference type="EMBL" id="GAA4247329.1"/>
    </source>
</evidence>
<evidence type="ECO:0000313" key="5">
    <source>
        <dbReference type="Proteomes" id="UP001500620"/>
    </source>
</evidence>
<protein>
    <submittedName>
        <fullName evidence="4">GNAT family N-acetyltransferase</fullName>
    </submittedName>
</protein>
<dbReference type="SUPFAM" id="SSF55729">
    <property type="entry name" value="Acyl-CoA N-acyltransferases (Nat)"/>
    <property type="match status" value="1"/>
</dbReference>
<dbReference type="Proteomes" id="UP001500620">
    <property type="component" value="Unassembled WGS sequence"/>
</dbReference>
<dbReference type="EMBL" id="BAABAT010000004">
    <property type="protein sequence ID" value="GAA4247329.1"/>
    <property type="molecule type" value="Genomic_DNA"/>
</dbReference>
<dbReference type="PANTHER" id="PTHR43877:SF1">
    <property type="entry name" value="ACETYLTRANSFERASE"/>
    <property type="match status" value="1"/>
</dbReference>
<name>A0ABP8D4T9_9ACTN</name>
<reference evidence="5" key="1">
    <citation type="journal article" date="2019" name="Int. J. Syst. Evol. Microbiol.">
        <title>The Global Catalogue of Microorganisms (GCM) 10K type strain sequencing project: providing services to taxonomists for standard genome sequencing and annotation.</title>
        <authorList>
            <consortium name="The Broad Institute Genomics Platform"/>
            <consortium name="The Broad Institute Genome Sequencing Center for Infectious Disease"/>
            <person name="Wu L."/>
            <person name="Ma J."/>
        </authorList>
    </citation>
    <scope>NUCLEOTIDE SEQUENCE [LARGE SCALE GENOMIC DNA]</scope>
    <source>
        <strain evidence="5">JCM 17441</strain>
    </source>
</reference>
<dbReference type="InterPro" id="IPR016181">
    <property type="entry name" value="Acyl_CoA_acyltransferase"/>
</dbReference>
<dbReference type="RefSeq" id="WP_345124172.1">
    <property type="nucleotide sequence ID" value="NZ_BAABAT010000004.1"/>
</dbReference>
<dbReference type="InterPro" id="IPR050832">
    <property type="entry name" value="Bact_Acetyltransf"/>
</dbReference>
<comment type="caution">
    <text evidence="4">The sequence shown here is derived from an EMBL/GenBank/DDBJ whole genome shotgun (WGS) entry which is preliminary data.</text>
</comment>
<dbReference type="Gene3D" id="3.40.630.30">
    <property type="match status" value="1"/>
</dbReference>
<dbReference type="PANTHER" id="PTHR43877">
    <property type="entry name" value="AMINOALKYLPHOSPHONATE N-ACETYLTRANSFERASE-RELATED-RELATED"/>
    <property type="match status" value="1"/>
</dbReference>
<organism evidence="4 5">
    <name type="scientific">Dactylosporangium darangshiense</name>
    <dbReference type="NCBI Taxonomy" id="579108"/>
    <lineage>
        <taxon>Bacteria</taxon>
        <taxon>Bacillati</taxon>
        <taxon>Actinomycetota</taxon>
        <taxon>Actinomycetes</taxon>
        <taxon>Micromonosporales</taxon>
        <taxon>Micromonosporaceae</taxon>
        <taxon>Dactylosporangium</taxon>
    </lineage>
</organism>
<accession>A0ABP8D4T9</accession>
<evidence type="ECO:0000259" key="3">
    <source>
        <dbReference type="PROSITE" id="PS51186"/>
    </source>
</evidence>
<dbReference type="InterPro" id="IPR000182">
    <property type="entry name" value="GNAT_dom"/>
</dbReference>
<keyword evidence="5" id="KW-1185">Reference proteome</keyword>
<keyword evidence="1" id="KW-0808">Transferase</keyword>